<dbReference type="InterPro" id="IPR029057">
    <property type="entry name" value="PRTase-like"/>
</dbReference>
<dbReference type="GO" id="GO:0000287">
    <property type="term" value="F:magnesium ion binding"/>
    <property type="evidence" value="ECO:0007669"/>
    <property type="project" value="UniProtKB-UniRule"/>
</dbReference>
<feature type="binding site" evidence="9">
    <location>
        <begin position="40"/>
        <end position="41"/>
    </location>
    <ligand>
        <name>orotate</name>
        <dbReference type="ChEBI" id="CHEBI:30839"/>
    </ligand>
</feature>
<evidence type="ECO:0000259" key="10">
    <source>
        <dbReference type="Pfam" id="PF00156"/>
    </source>
</evidence>
<keyword evidence="9" id="KW-0460">Magnesium</keyword>
<keyword evidence="12" id="KW-1185">Reference proteome</keyword>
<dbReference type="AlphaFoldDB" id="A0A4R6R701"/>
<dbReference type="CDD" id="cd06223">
    <property type="entry name" value="PRTases_typeI"/>
    <property type="match status" value="1"/>
</dbReference>
<feature type="binding site" evidence="9">
    <location>
        <position position="110"/>
    </location>
    <ligand>
        <name>5-phospho-alpha-D-ribose 1-diphosphate</name>
        <dbReference type="ChEBI" id="CHEBI:58017"/>
        <note>ligand shared between dimeric partners</note>
    </ligand>
</feature>
<evidence type="ECO:0000256" key="6">
    <source>
        <dbReference type="ARBA" id="ARBA00022676"/>
    </source>
</evidence>
<evidence type="ECO:0000256" key="9">
    <source>
        <dbReference type="HAMAP-Rule" id="MF_01208"/>
    </source>
</evidence>
<accession>A0A4R6R701</accession>
<feature type="binding site" evidence="9">
    <location>
        <position position="133"/>
    </location>
    <ligand>
        <name>orotate</name>
        <dbReference type="ChEBI" id="CHEBI:30839"/>
    </ligand>
</feature>
<dbReference type="UniPathway" id="UPA00070">
    <property type="reaction ID" value="UER00119"/>
</dbReference>
<evidence type="ECO:0000313" key="12">
    <source>
        <dbReference type="Proteomes" id="UP000294593"/>
    </source>
</evidence>
<dbReference type="GO" id="GO:0044205">
    <property type="term" value="P:'de novo' UMP biosynthetic process"/>
    <property type="evidence" value="ECO:0007669"/>
    <property type="project" value="UniProtKB-UniRule"/>
</dbReference>
<keyword evidence="7 9" id="KW-0808">Transferase</keyword>
<dbReference type="GO" id="GO:0006207">
    <property type="term" value="P:'de novo' pyrimidine nucleobase biosynthetic process"/>
    <property type="evidence" value="ECO:0007669"/>
    <property type="project" value="TreeGrafter"/>
</dbReference>
<evidence type="ECO:0000313" key="11">
    <source>
        <dbReference type="EMBL" id="TDP81327.1"/>
    </source>
</evidence>
<keyword evidence="6 9" id="KW-0328">Glycosyltransferase</keyword>
<evidence type="ECO:0000256" key="2">
    <source>
        <dbReference type="ARBA" id="ARBA00004889"/>
    </source>
</evidence>
<feature type="binding site" evidence="9">
    <location>
        <position position="104"/>
    </location>
    <ligand>
        <name>5-phospho-alpha-D-ribose 1-diphosphate</name>
        <dbReference type="ChEBI" id="CHEBI:58017"/>
        <note>ligand shared between dimeric partners</note>
    </ligand>
</feature>
<dbReference type="NCBIfam" id="TIGR00336">
    <property type="entry name" value="pyrE"/>
    <property type="match status" value="1"/>
</dbReference>
<feature type="binding site" description="in other chain" evidence="9">
    <location>
        <begin position="78"/>
        <end position="79"/>
    </location>
    <ligand>
        <name>5-phospho-alpha-D-ribose 1-diphosphate</name>
        <dbReference type="ChEBI" id="CHEBI:58017"/>
        <note>ligand shared between dimeric partners</note>
    </ligand>
</feature>
<comment type="function">
    <text evidence="1 9">Catalyzes the transfer of a ribosyl phosphate group from 5-phosphoribose 1-diphosphate to orotate, leading to the formation of orotidine monophosphate (OMP).</text>
</comment>
<dbReference type="PANTHER" id="PTHR46683">
    <property type="entry name" value="OROTATE PHOSPHORIBOSYLTRANSFERASE 1-RELATED"/>
    <property type="match status" value="1"/>
</dbReference>
<dbReference type="SUPFAM" id="SSF53271">
    <property type="entry name" value="PRTase-like"/>
    <property type="match status" value="1"/>
</dbReference>
<sequence length="229" mass="24294">MSNSPAQDTLAQDFVAFAVESRVLRFGEFKTKAGRLSPYFFNAGLFDDGAKLGRLAEFYARRLVASGLQFDMLFGPAYKGITLAAAVSIELARLGQNKPFAYNRKEAKDHGEGGTLVGAPVQGRVLIIDDVISAGTSVRESIEMIKAAGATPCGVTIALDRQEKATVTTATGPQEAAESAVQQVQGQYGLPVVAIATLADLMGFLDVQSDAALVSARPAVQAYRQRYGV</sequence>
<comment type="pathway">
    <text evidence="2 9">Pyrimidine metabolism; UMP biosynthesis via de novo pathway; UMP from orotate: step 1/2.</text>
</comment>
<dbReference type="GO" id="GO:0004588">
    <property type="term" value="F:orotate phosphoribosyltransferase activity"/>
    <property type="evidence" value="ECO:0007669"/>
    <property type="project" value="UniProtKB-UniRule"/>
</dbReference>
<comment type="similarity">
    <text evidence="3 9">Belongs to the purine/pyrimidine phosphoribosyltransferase family. PyrE subfamily.</text>
</comment>
<evidence type="ECO:0000256" key="3">
    <source>
        <dbReference type="ARBA" id="ARBA00006340"/>
    </source>
</evidence>
<comment type="cofactor">
    <cofactor evidence="9">
        <name>Mg(2+)</name>
        <dbReference type="ChEBI" id="CHEBI:18420"/>
    </cofactor>
</comment>
<comment type="catalytic activity">
    <reaction evidence="9">
        <text>orotidine 5'-phosphate + diphosphate = orotate + 5-phospho-alpha-D-ribose 1-diphosphate</text>
        <dbReference type="Rhea" id="RHEA:10380"/>
        <dbReference type="ChEBI" id="CHEBI:30839"/>
        <dbReference type="ChEBI" id="CHEBI:33019"/>
        <dbReference type="ChEBI" id="CHEBI:57538"/>
        <dbReference type="ChEBI" id="CHEBI:58017"/>
        <dbReference type="EC" id="2.4.2.10"/>
    </reaction>
</comment>
<feature type="domain" description="Phosphoribosyltransferase" evidence="10">
    <location>
        <begin position="52"/>
        <end position="164"/>
    </location>
</feature>
<proteinExistence type="inferred from homology"/>
<dbReference type="HAMAP" id="MF_01208">
    <property type="entry name" value="PyrE"/>
    <property type="match status" value="1"/>
</dbReference>
<evidence type="ECO:0000256" key="7">
    <source>
        <dbReference type="ARBA" id="ARBA00022679"/>
    </source>
</evidence>
<evidence type="ECO:0000256" key="5">
    <source>
        <dbReference type="ARBA" id="ARBA00011971"/>
    </source>
</evidence>
<dbReference type="EMBL" id="SNXW01000008">
    <property type="protein sequence ID" value="TDP81327.1"/>
    <property type="molecule type" value="Genomic_DNA"/>
</dbReference>
<dbReference type="OrthoDB" id="9779060at2"/>
<dbReference type="InterPro" id="IPR004467">
    <property type="entry name" value="Or_phspho_trans_dom"/>
</dbReference>
<organism evidence="11 12">
    <name type="scientific">Aquabacterium commune</name>
    <dbReference type="NCBI Taxonomy" id="70586"/>
    <lineage>
        <taxon>Bacteria</taxon>
        <taxon>Pseudomonadati</taxon>
        <taxon>Pseudomonadota</taxon>
        <taxon>Betaproteobacteria</taxon>
        <taxon>Burkholderiales</taxon>
        <taxon>Aquabacterium</taxon>
    </lineage>
</organism>
<dbReference type="Gene3D" id="3.40.50.2020">
    <property type="match status" value="1"/>
</dbReference>
<protein>
    <recommendedName>
        <fullName evidence="5 9">Orotate phosphoribosyltransferase</fullName>
        <shortName evidence="9">OPRT</shortName>
        <shortName evidence="9">OPRTase</shortName>
        <ecNumber evidence="5 9">2.4.2.10</ecNumber>
    </recommendedName>
</protein>
<dbReference type="EC" id="2.4.2.10" evidence="5 9"/>
<dbReference type="InterPro" id="IPR000836">
    <property type="entry name" value="PRTase_dom"/>
</dbReference>
<name>A0A4R6R701_9BURK</name>
<dbReference type="GO" id="GO:0005737">
    <property type="term" value="C:cytoplasm"/>
    <property type="evidence" value="ECO:0007669"/>
    <property type="project" value="TreeGrafter"/>
</dbReference>
<gene>
    <name evidence="9" type="primary">pyrE</name>
    <name evidence="11" type="ORF">EV672_108112</name>
</gene>
<evidence type="ECO:0000256" key="4">
    <source>
        <dbReference type="ARBA" id="ARBA00011738"/>
    </source>
</evidence>
<comment type="caution">
    <text evidence="11">The sequence shown here is derived from an EMBL/GenBank/DDBJ whole genome shotgun (WGS) entry which is preliminary data.</text>
</comment>
<dbReference type="GO" id="GO:0046132">
    <property type="term" value="P:pyrimidine ribonucleoside biosynthetic process"/>
    <property type="evidence" value="ECO:0007669"/>
    <property type="project" value="TreeGrafter"/>
</dbReference>
<feature type="binding site" evidence="9">
    <location>
        <position position="161"/>
    </location>
    <ligand>
        <name>orotate</name>
        <dbReference type="ChEBI" id="CHEBI:30839"/>
    </ligand>
</feature>
<evidence type="ECO:0000256" key="1">
    <source>
        <dbReference type="ARBA" id="ARBA00003769"/>
    </source>
</evidence>
<feature type="binding site" description="in other chain" evidence="9">
    <location>
        <position position="105"/>
    </location>
    <ligand>
        <name>5-phospho-alpha-D-ribose 1-diphosphate</name>
        <dbReference type="ChEBI" id="CHEBI:58017"/>
        <note>ligand shared between dimeric partners</note>
    </ligand>
</feature>
<comment type="subunit">
    <text evidence="4 9">Homodimer.</text>
</comment>
<feature type="binding site" evidence="9">
    <location>
        <position position="108"/>
    </location>
    <ligand>
        <name>5-phospho-alpha-D-ribose 1-diphosphate</name>
        <dbReference type="ChEBI" id="CHEBI:58017"/>
        <note>ligand shared between dimeric partners</note>
    </ligand>
</feature>
<dbReference type="FunFam" id="3.40.50.2020:FF:000008">
    <property type="entry name" value="Orotate phosphoribosyltransferase"/>
    <property type="match status" value="1"/>
</dbReference>
<dbReference type="RefSeq" id="WP_133610284.1">
    <property type="nucleotide sequence ID" value="NZ_SNXW01000008.1"/>
</dbReference>
<dbReference type="Pfam" id="PF00156">
    <property type="entry name" value="Pribosyltran"/>
    <property type="match status" value="1"/>
</dbReference>
<dbReference type="Proteomes" id="UP000294593">
    <property type="component" value="Unassembled WGS sequence"/>
</dbReference>
<dbReference type="PANTHER" id="PTHR46683:SF1">
    <property type="entry name" value="OROTATE PHOSPHORIBOSYLTRANSFERASE 1-RELATED"/>
    <property type="match status" value="1"/>
</dbReference>
<reference evidence="11 12" key="1">
    <citation type="submission" date="2019-03" db="EMBL/GenBank/DDBJ databases">
        <title>Genomic Encyclopedia of Type Strains, Phase IV (KMG-IV): sequencing the most valuable type-strain genomes for metagenomic binning, comparative biology and taxonomic classification.</title>
        <authorList>
            <person name="Goeker M."/>
        </authorList>
    </citation>
    <scope>NUCLEOTIDE SEQUENCE [LARGE SCALE GENOMIC DNA]</scope>
    <source>
        <strain evidence="11 12">DSM 11901</strain>
    </source>
</reference>
<feature type="binding site" description="in other chain" evidence="9">
    <location>
        <begin position="129"/>
        <end position="137"/>
    </location>
    <ligand>
        <name>5-phospho-alpha-D-ribose 1-diphosphate</name>
        <dbReference type="ChEBI" id="CHEBI:58017"/>
        <note>ligand shared between dimeric partners</note>
    </ligand>
</feature>
<evidence type="ECO:0000256" key="8">
    <source>
        <dbReference type="ARBA" id="ARBA00022975"/>
    </source>
</evidence>
<dbReference type="InterPro" id="IPR023031">
    <property type="entry name" value="OPRT"/>
</dbReference>
<feature type="binding site" description="in other chain" evidence="9">
    <location>
        <position position="32"/>
    </location>
    <ligand>
        <name>5-phospho-alpha-D-ribose 1-diphosphate</name>
        <dbReference type="ChEBI" id="CHEBI:58017"/>
        <note>ligand shared between dimeric partners</note>
    </ligand>
</feature>
<keyword evidence="8 9" id="KW-0665">Pyrimidine biosynthesis</keyword>